<dbReference type="AlphaFoldDB" id="A0A235EZA0"/>
<gene>
    <name evidence="2" type="ORF">CGK74_06175</name>
</gene>
<accession>A0A235EZA0</accession>
<dbReference type="EMBL" id="NOIH01000007">
    <property type="protein sequence ID" value="OYD54388.1"/>
    <property type="molecule type" value="Genomic_DNA"/>
</dbReference>
<organism evidence="2 3">
    <name type="scientific">Thauera propionica</name>
    <dbReference type="NCBI Taxonomy" id="2019431"/>
    <lineage>
        <taxon>Bacteria</taxon>
        <taxon>Pseudomonadati</taxon>
        <taxon>Pseudomonadota</taxon>
        <taxon>Betaproteobacteria</taxon>
        <taxon>Rhodocyclales</taxon>
        <taxon>Zoogloeaceae</taxon>
        <taxon>Thauera</taxon>
    </lineage>
</organism>
<dbReference type="Pfam" id="PF03692">
    <property type="entry name" value="CxxCxxCC"/>
    <property type="match status" value="1"/>
</dbReference>
<sequence length="409" mass="44831">MRRLIAGRRAPSSAPCPPSTSSTRIRAHRPGPPSRGGADEREHPPRQHSPSPSSGARCRVAEAHRRGPGRTARRPHTSRKRARHDRPPRLARTAEPDGLIQGRNPPARPARLRGHSDGGDGFRAGTRLFHNRWRGPLPRIVGRPGQLRLERGRGRARAQPRSLAGMARQGRQQSFAMNAPTPLSLPTALAELGTQLERGSLFTHTALGENAARLAELQAIVHGLADTLLARGIIDAEELATAMARADDELHARGEQLGPGTRIRVDADDAAPAPEVSVDCESRLPICQAVCCRLNFALSVPEIEAGQVRWDLGQPYFIRKREDGHCVHHDAETRACGVYAHRPGVCRRYSCAHDERIWSDFEGRVLNTEWIAAHLDTATRPRAEAVRMHFIPQPPAEADDVGNNEDAAP</sequence>
<feature type="compositionally biased region" description="Basic and acidic residues" evidence="1">
    <location>
        <begin position="85"/>
        <end position="95"/>
    </location>
</feature>
<evidence type="ECO:0008006" key="4">
    <source>
        <dbReference type="Google" id="ProtNLM"/>
    </source>
</evidence>
<feature type="compositionally biased region" description="Basic residues" evidence="1">
    <location>
        <begin position="66"/>
        <end position="84"/>
    </location>
</feature>
<evidence type="ECO:0000313" key="2">
    <source>
        <dbReference type="EMBL" id="OYD54388.1"/>
    </source>
</evidence>
<feature type="region of interest" description="Disordered" evidence="1">
    <location>
        <begin position="1"/>
        <end position="121"/>
    </location>
</feature>
<evidence type="ECO:0000313" key="3">
    <source>
        <dbReference type="Proteomes" id="UP000215181"/>
    </source>
</evidence>
<dbReference type="InterPro" id="IPR005358">
    <property type="entry name" value="Puta_zinc/iron-chelating_dom"/>
</dbReference>
<evidence type="ECO:0000256" key="1">
    <source>
        <dbReference type="SAM" id="MobiDB-lite"/>
    </source>
</evidence>
<protein>
    <recommendedName>
        <fullName evidence="4">Zinc/iron-chelating domain-containing protein</fullName>
    </recommendedName>
</protein>
<keyword evidence="3" id="KW-1185">Reference proteome</keyword>
<name>A0A235EZA0_9RHOO</name>
<dbReference type="Proteomes" id="UP000215181">
    <property type="component" value="Unassembled WGS sequence"/>
</dbReference>
<reference evidence="2 3" key="1">
    <citation type="submission" date="2017-07" db="EMBL/GenBank/DDBJ databases">
        <title>Thauera sp. KNDSS-Mac4 genome sequence and assembly.</title>
        <authorList>
            <person name="Mayilraj S."/>
        </authorList>
    </citation>
    <scope>NUCLEOTIDE SEQUENCE [LARGE SCALE GENOMIC DNA]</scope>
    <source>
        <strain evidence="2 3">KNDSS-Mac4</strain>
    </source>
</reference>
<comment type="caution">
    <text evidence="2">The sequence shown here is derived from an EMBL/GenBank/DDBJ whole genome shotgun (WGS) entry which is preliminary data.</text>
</comment>
<proteinExistence type="predicted"/>